<dbReference type="STRING" id="394096.DB31_4757"/>
<evidence type="ECO:0000256" key="4">
    <source>
        <dbReference type="PIRSR" id="PIRSR625705-1"/>
    </source>
</evidence>
<reference evidence="7 8" key="1">
    <citation type="submission" date="2014-04" db="EMBL/GenBank/DDBJ databases">
        <title>Genome assembly of Hyalangium minutum DSM 14724.</title>
        <authorList>
            <person name="Sharma G."/>
            <person name="Subramanian S."/>
        </authorList>
    </citation>
    <scope>NUCLEOTIDE SEQUENCE [LARGE SCALE GENOMIC DNA]</scope>
    <source>
        <strain evidence="7 8">DSM 14724</strain>
    </source>
</reference>
<dbReference type="GO" id="GO:0006689">
    <property type="term" value="P:ganglioside catabolic process"/>
    <property type="evidence" value="ECO:0007669"/>
    <property type="project" value="TreeGrafter"/>
</dbReference>
<organism evidence="7 8">
    <name type="scientific">Hyalangium minutum</name>
    <dbReference type="NCBI Taxonomy" id="394096"/>
    <lineage>
        <taxon>Bacteria</taxon>
        <taxon>Pseudomonadati</taxon>
        <taxon>Myxococcota</taxon>
        <taxon>Myxococcia</taxon>
        <taxon>Myxococcales</taxon>
        <taxon>Cystobacterineae</taxon>
        <taxon>Archangiaceae</taxon>
        <taxon>Hyalangium</taxon>
    </lineage>
</organism>
<dbReference type="InterPro" id="IPR025705">
    <property type="entry name" value="Beta_hexosaminidase_sua/sub"/>
</dbReference>
<feature type="domain" description="Glycoside hydrolase family 20 catalytic" evidence="5">
    <location>
        <begin position="161"/>
        <end position="497"/>
    </location>
</feature>
<dbReference type="GO" id="GO:0004563">
    <property type="term" value="F:beta-N-acetylhexosaminidase activity"/>
    <property type="evidence" value="ECO:0007669"/>
    <property type="project" value="InterPro"/>
</dbReference>
<dbReference type="GO" id="GO:0016020">
    <property type="term" value="C:membrane"/>
    <property type="evidence" value="ECO:0007669"/>
    <property type="project" value="TreeGrafter"/>
</dbReference>
<proteinExistence type="inferred from homology"/>
<accession>A0A085VZI1</accession>
<keyword evidence="8" id="KW-1185">Reference proteome</keyword>
<dbReference type="InterPro" id="IPR015882">
    <property type="entry name" value="HEX_bac_N"/>
</dbReference>
<evidence type="ECO:0000256" key="2">
    <source>
        <dbReference type="ARBA" id="ARBA00022801"/>
    </source>
</evidence>
<evidence type="ECO:0000256" key="3">
    <source>
        <dbReference type="ARBA" id="ARBA00023295"/>
    </source>
</evidence>
<dbReference type="PATRIC" id="fig|394096.3.peg.8488"/>
<comment type="similarity">
    <text evidence="1">Belongs to the glycosyl hydrolase 20 family.</text>
</comment>
<keyword evidence="3" id="KW-0326">Glycosidase</keyword>
<dbReference type="Proteomes" id="UP000028725">
    <property type="component" value="Unassembled WGS sequence"/>
</dbReference>
<name>A0A085VZI1_9BACT</name>
<dbReference type="InterPro" id="IPR015883">
    <property type="entry name" value="Glyco_hydro_20_cat"/>
</dbReference>
<gene>
    <name evidence="7" type="ORF">DB31_4757</name>
</gene>
<evidence type="ECO:0000259" key="5">
    <source>
        <dbReference type="Pfam" id="PF00728"/>
    </source>
</evidence>
<dbReference type="Gene3D" id="3.20.20.80">
    <property type="entry name" value="Glycosidases"/>
    <property type="match status" value="1"/>
</dbReference>
<dbReference type="CDD" id="cd06570">
    <property type="entry name" value="GH20_chitobiase-like_1"/>
    <property type="match status" value="1"/>
</dbReference>
<dbReference type="PANTHER" id="PTHR22600">
    <property type="entry name" value="BETA-HEXOSAMINIDASE"/>
    <property type="match status" value="1"/>
</dbReference>
<dbReference type="PANTHER" id="PTHR22600:SF21">
    <property type="entry name" value="BETA-HEXOSAMINIDASE A"/>
    <property type="match status" value="1"/>
</dbReference>
<sequence length="735" mass="82496">MLLGVLLWSTWTAAAPATPSGVSRSHGLMPVPASLQFREGRLPLTAAFSLSVRGPVDRRLETALQRMLRRLEGRTGLTLSREPTEPEKATLLVEVKSPGNPLPTLGDDESYTLEVDGNRATLRAAQVVGALRGIETLLQLLQGDRDGWFLPAVALSDRPRFPWRGLLIDVSRHWLPLEVLKRNLDGMAAVKLNVLHLHLTDDQGFRVESRRFPRLHELGSDGLYFTQQQLRELIAYAADRGIRVVPEFDMPGHVTSWLVGHSELASVPGPYSIERKWGIFDPTLDPTREEVYPFLDAFLGEMAELFPDAWMHIGGDENTGNHWRVNPAIQSFMASRGLADSHALQTYFGDRVAKILQKHGKRMMGWDEILHPTLPKDAVVQTWRGPKALAESAKQGYAGILSWGYYLDHMLPAGLHYTVDPLPADGKRMAEEANRWIPVSWYHRFQFKPPETSVREKDAPRVLGGEACMWSEFADTETIDSRIWPRLAAVAERLWSPREVTDVQDMYRRLELLRVQLEEHGLLHERTREVLLRRLAGAANPGPLRVLAELVEPVKFYDRPVQFQAATQGMPLTRLVDAARPESPEARALRTSVDELLSDAPRFARNAERLTQAFSQWRELHPELSHLLERSPALHEVRPLGEGLLALAQTGQEALSSIRSGTAPRVGWREEALQRINEAARPQGQVEFAIIQPLRELVLAAVLQPEATTLSAAAWHAWVKAEALAAIPKPPEKKK</sequence>
<dbReference type="Pfam" id="PF02838">
    <property type="entry name" value="Glyco_hydro_20b"/>
    <property type="match status" value="1"/>
</dbReference>
<dbReference type="GO" id="GO:0005764">
    <property type="term" value="C:lysosome"/>
    <property type="evidence" value="ECO:0007669"/>
    <property type="project" value="TreeGrafter"/>
</dbReference>
<evidence type="ECO:0000313" key="7">
    <source>
        <dbReference type="EMBL" id="KFE60844.1"/>
    </source>
</evidence>
<dbReference type="OrthoDB" id="9763537at2"/>
<evidence type="ECO:0000313" key="8">
    <source>
        <dbReference type="Proteomes" id="UP000028725"/>
    </source>
</evidence>
<dbReference type="GO" id="GO:0005975">
    <property type="term" value="P:carbohydrate metabolic process"/>
    <property type="evidence" value="ECO:0007669"/>
    <property type="project" value="InterPro"/>
</dbReference>
<protein>
    <submittedName>
        <fullName evidence="7">Beta-hexosaminidase</fullName>
    </submittedName>
</protein>
<dbReference type="SUPFAM" id="SSF51445">
    <property type="entry name" value="(Trans)glycosidases"/>
    <property type="match status" value="1"/>
</dbReference>
<feature type="active site" description="Proton donor" evidence="4">
    <location>
        <position position="317"/>
    </location>
</feature>
<feature type="domain" description="Beta-hexosaminidase bacterial type N-terminal" evidence="6">
    <location>
        <begin position="27"/>
        <end position="157"/>
    </location>
</feature>
<dbReference type="SUPFAM" id="SSF55545">
    <property type="entry name" value="beta-N-acetylhexosaminidase-like domain"/>
    <property type="match status" value="1"/>
</dbReference>
<comment type="caution">
    <text evidence="7">The sequence shown here is derived from an EMBL/GenBank/DDBJ whole genome shotgun (WGS) entry which is preliminary data.</text>
</comment>
<dbReference type="EMBL" id="JMCB01000028">
    <property type="protein sequence ID" value="KFE60844.1"/>
    <property type="molecule type" value="Genomic_DNA"/>
</dbReference>
<dbReference type="Gene3D" id="3.30.379.10">
    <property type="entry name" value="Chitobiase/beta-hexosaminidase domain 2-like"/>
    <property type="match status" value="1"/>
</dbReference>
<dbReference type="Pfam" id="PF00728">
    <property type="entry name" value="Glyco_hydro_20"/>
    <property type="match status" value="1"/>
</dbReference>
<dbReference type="PRINTS" id="PR00738">
    <property type="entry name" value="GLHYDRLASE20"/>
</dbReference>
<evidence type="ECO:0000259" key="6">
    <source>
        <dbReference type="Pfam" id="PF02838"/>
    </source>
</evidence>
<keyword evidence="2" id="KW-0378">Hydrolase</keyword>
<evidence type="ECO:0000256" key="1">
    <source>
        <dbReference type="ARBA" id="ARBA00006285"/>
    </source>
</evidence>
<dbReference type="GO" id="GO:0030203">
    <property type="term" value="P:glycosaminoglycan metabolic process"/>
    <property type="evidence" value="ECO:0007669"/>
    <property type="project" value="TreeGrafter"/>
</dbReference>
<dbReference type="InterPro" id="IPR017853">
    <property type="entry name" value="GH"/>
</dbReference>
<dbReference type="AlphaFoldDB" id="A0A085VZI1"/>
<dbReference type="InterPro" id="IPR029018">
    <property type="entry name" value="Hex-like_dom2"/>
</dbReference>